<reference evidence="2 3" key="1">
    <citation type="submission" date="2022-10" db="EMBL/GenBank/DDBJ databases">
        <title>Aestuariibacter sp. AA17 isolated from Montipora capitata coral fragment.</title>
        <authorList>
            <person name="Emsley S.A."/>
            <person name="Pfannmuller K.M."/>
            <person name="Loughran R.M."/>
            <person name="Shlafstein M."/>
            <person name="Papke E."/>
            <person name="Saw J.H."/>
            <person name="Ushijima B."/>
            <person name="Videau P."/>
        </authorList>
    </citation>
    <scope>NUCLEOTIDE SEQUENCE [LARGE SCALE GENOMIC DNA]</scope>
    <source>
        <strain evidence="2 3">AA17</strain>
    </source>
</reference>
<keyword evidence="3" id="KW-1185">Reference proteome</keyword>
<feature type="domain" description="VapC50 C-terminal" evidence="1">
    <location>
        <begin position="19"/>
        <end position="72"/>
    </location>
</feature>
<dbReference type="Pfam" id="PF26343">
    <property type="entry name" value="VapC50_C"/>
    <property type="match status" value="1"/>
</dbReference>
<gene>
    <name evidence="2" type="ORF">OE749_17345</name>
</gene>
<proteinExistence type="predicted"/>
<dbReference type="Proteomes" id="UP001652504">
    <property type="component" value="Unassembled WGS sequence"/>
</dbReference>
<protein>
    <recommendedName>
        <fullName evidence="1">VapC50 C-terminal domain-containing protein</fullName>
    </recommendedName>
</protein>
<accession>A0ABT3ACV6</accession>
<dbReference type="EMBL" id="JAOWKX010000011">
    <property type="protein sequence ID" value="MCV2886464.1"/>
    <property type="molecule type" value="Genomic_DNA"/>
</dbReference>
<dbReference type="InterPro" id="IPR058652">
    <property type="entry name" value="VapC50_C"/>
</dbReference>
<comment type="caution">
    <text evidence="2">The sequence shown here is derived from an EMBL/GenBank/DDBJ whole genome shotgun (WGS) entry which is preliminary data.</text>
</comment>
<sequence length="78" mass="8707">MKDFPANELNKWGIEAISPDDFVRFKLDLNPGLVCQVIKRHRKALKNPPKTIAEYLDTLEANGLVITAAELRGFAGNL</sequence>
<dbReference type="RefSeq" id="WP_263713751.1">
    <property type="nucleotide sequence ID" value="NZ_JAOWKX010000011.1"/>
</dbReference>
<organism evidence="2 3">
    <name type="scientific">Fluctibacter corallii</name>
    <dbReference type="NCBI Taxonomy" id="2984329"/>
    <lineage>
        <taxon>Bacteria</taxon>
        <taxon>Pseudomonadati</taxon>
        <taxon>Pseudomonadota</taxon>
        <taxon>Gammaproteobacteria</taxon>
        <taxon>Alteromonadales</taxon>
        <taxon>Alteromonadaceae</taxon>
        <taxon>Fluctibacter</taxon>
    </lineage>
</organism>
<evidence type="ECO:0000259" key="1">
    <source>
        <dbReference type="Pfam" id="PF26343"/>
    </source>
</evidence>
<evidence type="ECO:0000313" key="3">
    <source>
        <dbReference type="Proteomes" id="UP001652504"/>
    </source>
</evidence>
<name>A0ABT3ACV6_9ALTE</name>
<evidence type="ECO:0000313" key="2">
    <source>
        <dbReference type="EMBL" id="MCV2886464.1"/>
    </source>
</evidence>